<dbReference type="SUPFAM" id="SSF52540">
    <property type="entry name" value="P-loop containing nucleoside triphosphate hydrolases"/>
    <property type="match status" value="1"/>
</dbReference>
<dbReference type="PANTHER" id="PTHR12788:SF10">
    <property type="entry name" value="PROTEIN-TYROSINE SULFOTRANSFERASE"/>
    <property type="match status" value="1"/>
</dbReference>
<evidence type="ECO:0000313" key="3">
    <source>
        <dbReference type="EMBL" id="MDQ0493981.1"/>
    </source>
</evidence>
<gene>
    <name evidence="3" type="ORF">QOZ95_002144</name>
</gene>
<dbReference type="Pfam" id="PF13469">
    <property type="entry name" value="Sulfotransfer_3"/>
    <property type="match status" value="1"/>
</dbReference>
<evidence type="ECO:0000256" key="1">
    <source>
        <dbReference type="ARBA" id="ARBA00022679"/>
    </source>
</evidence>
<name>A0ABU0KX13_9BACL</name>
<dbReference type="Gene3D" id="3.40.50.300">
    <property type="entry name" value="P-loop containing nucleotide triphosphate hydrolases"/>
    <property type="match status" value="1"/>
</dbReference>
<evidence type="ECO:0000256" key="2">
    <source>
        <dbReference type="SAM" id="Coils"/>
    </source>
</evidence>
<keyword evidence="1" id="KW-0808">Transferase</keyword>
<keyword evidence="2" id="KW-0175">Coiled coil</keyword>
<proteinExistence type="predicted"/>
<evidence type="ECO:0000313" key="4">
    <source>
        <dbReference type="Proteomes" id="UP001242811"/>
    </source>
</evidence>
<keyword evidence="4" id="KW-1185">Reference proteome</keyword>
<dbReference type="RefSeq" id="WP_152380777.1">
    <property type="nucleotide sequence ID" value="NZ_CP045298.1"/>
</dbReference>
<organism evidence="3 4">
    <name type="scientific">Paenibacillus brasilensis</name>
    <dbReference type="NCBI Taxonomy" id="128574"/>
    <lineage>
        <taxon>Bacteria</taxon>
        <taxon>Bacillati</taxon>
        <taxon>Bacillota</taxon>
        <taxon>Bacilli</taxon>
        <taxon>Bacillales</taxon>
        <taxon>Paenibacillaceae</taxon>
        <taxon>Paenibacillus</taxon>
    </lineage>
</organism>
<accession>A0ABU0KX13</accession>
<dbReference type="PANTHER" id="PTHR12788">
    <property type="entry name" value="PROTEIN-TYROSINE SULFOTRANSFERASE 2"/>
    <property type="match status" value="1"/>
</dbReference>
<dbReference type="InterPro" id="IPR027417">
    <property type="entry name" value="P-loop_NTPase"/>
</dbReference>
<dbReference type="Proteomes" id="UP001242811">
    <property type="component" value="Unassembled WGS sequence"/>
</dbReference>
<comment type="caution">
    <text evidence="3">The sequence shown here is derived from an EMBL/GenBank/DDBJ whole genome shotgun (WGS) entry which is preliminary data.</text>
</comment>
<sequence length="428" mass="48709">MIEKQGGGLIFLLSVPRSGSSLLTTILQNHSRLFATQEMWFLLSLHDLPQSHTRPYGGTGIIRQFFKGMVPPPVLEQASRSYALEIYNGLLQGTTADMLIDKSPRYYAVLEFIDRLFPAARRVWLIRNPLAIAASFKKVNQLRGGRFRLLEELKSPHFNMKMTDITVGLLRYAHYFATPHPLAYPLVYEQLVSNPALEIEKLCGFLGIEYESGMENYGNFADTPKSSLFYSMGAGDPFVGEHVQPHQDSVHSWQHLLSKEEIELYCRSIGSRIFRQLGYTEALEQAEQIAGVRFEDEADVELFSRRTHQFLQQSGFEWKTAYRMLDGQGADNGEFTKNTINVVNEGYHAAPHNAARVGMEQIVNERRIQSLENRLTHSYEERKRLIAQLQAYQDSNQGLRSRSPFVRKLGRWASIALSSIGKEKGGRT</sequence>
<dbReference type="EMBL" id="JAUSWA010000010">
    <property type="protein sequence ID" value="MDQ0493981.1"/>
    <property type="molecule type" value="Genomic_DNA"/>
</dbReference>
<evidence type="ECO:0008006" key="5">
    <source>
        <dbReference type="Google" id="ProtNLM"/>
    </source>
</evidence>
<feature type="coiled-coil region" evidence="2">
    <location>
        <begin position="368"/>
        <end position="402"/>
    </location>
</feature>
<dbReference type="InterPro" id="IPR026634">
    <property type="entry name" value="TPST-like"/>
</dbReference>
<protein>
    <recommendedName>
        <fullName evidence="5">Sulfotransferase</fullName>
    </recommendedName>
</protein>
<reference evidence="3 4" key="1">
    <citation type="submission" date="2023-07" db="EMBL/GenBank/DDBJ databases">
        <title>Genomic Encyclopedia of Type Strains, Phase IV (KMG-IV): sequencing the most valuable type-strain genomes for metagenomic binning, comparative biology and taxonomic classification.</title>
        <authorList>
            <person name="Goeker M."/>
        </authorList>
    </citation>
    <scope>NUCLEOTIDE SEQUENCE [LARGE SCALE GENOMIC DNA]</scope>
    <source>
        <strain evidence="3 4">DSM 14914</strain>
    </source>
</reference>